<reference evidence="2" key="1">
    <citation type="submission" date="2019-09" db="EMBL/GenBank/DDBJ databases">
        <title>Organ-specific transcriptomic study of the physiology of the cattle tick, Rhipicephalus microplus.</title>
        <authorList>
            <person name="Tirloni L."/>
            <person name="Braz G."/>
            <person name="Gandara A.C.P."/>
            <person name="Sabadin G.A."/>
            <person name="da Silva R.M."/>
            <person name="Guizzo M.G."/>
            <person name="Machado J.A."/>
            <person name="Costa E.P."/>
            <person name="Gomes H.F."/>
            <person name="Moraes J."/>
            <person name="Mota M.B.S."/>
            <person name="Mesquita R.D."/>
            <person name="Alvarenga P.H."/>
            <person name="Alves F."/>
            <person name="Seixas A."/>
            <person name="da Fonseca R.N."/>
            <person name="Fogaca A."/>
            <person name="Logullo C."/>
            <person name="Tanaka A."/>
            <person name="Daffre S."/>
            <person name="Termignoni C."/>
            <person name="Vaz I.S.Jr."/>
            <person name="Oliveira P.L."/>
            <person name="Ribeiro J.M."/>
        </authorList>
    </citation>
    <scope>NUCLEOTIDE SEQUENCE</scope>
    <source>
        <strain evidence="2">Porto Alegre</strain>
    </source>
</reference>
<evidence type="ECO:0000256" key="1">
    <source>
        <dbReference type="SAM" id="Phobius"/>
    </source>
</evidence>
<organism evidence="2">
    <name type="scientific">Rhipicephalus microplus</name>
    <name type="common">Cattle tick</name>
    <name type="synonym">Boophilus microplus</name>
    <dbReference type="NCBI Taxonomy" id="6941"/>
    <lineage>
        <taxon>Eukaryota</taxon>
        <taxon>Metazoa</taxon>
        <taxon>Ecdysozoa</taxon>
        <taxon>Arthropoda</taxon>
        <taxon>Chelicerata</taxon>
        <taxon>Arachnida</taxon>
        <taxon>Acari</taxon>
        <taxon>Parasitiformes</taxon>
        <taxon>Ixodida</taxon>
        <taxon>Ixodoidea</taxon>
        <taxon>Ixodidae</taxon>
        <taxon>Rhipicephalinae</taxon>
        <taxon>Rhipicephalus</taxon>
        <taxon>Boophilus</taxon>
    </lineage>
</organism>
<dbReference type="EMBL" id="GHWJ01010064">
    <property type="protein sequence ID" value="NOV42801.1"/>
    <property type="molecule type" value="Transcribed_RNA"/>
</dbReference>
<protein>
    <submittedName>
        <fullName evidence="2">Uncharacterized protein</fullName>
    </submittedName>
</protein>
<keyword evidence="1" id="KW-0812">Transmembrane</keyword>
<keyword evidence="1" id="KW-1133">Transmembrane helix</keyword>
<feature type="transmembrane region" description="Helical" evidence="1">
    <location>
        <begin position="77"/>
        <end position="97"/>
    </location>
</feature>
<keyword evidence="1" id="KW-0472">Membrane</keyword>
<feature type="transmembrane region" description="Helical" evidence="1">
    <location>
        <begin position="12"/>
        <end position="33"/>
    </location>
</feature>
<dbReference type="AlphaFoldDB" id="A0A6M2DC33"/>
<evidence type="ECO:0000313" key="2">
    <source>
        <dbReference type="EMBL" id="NOV42801.1"/>
    </source>
</evidence>
<proteinExistence type="predicted"/>
<name>A0A6M2DC33_RHIMP</name>
<accession>A0A6M2DC33</accession>
<sequence length="105" mass="12351">MSPFYFFILFRLFYTQATFFLSMGRVSSINAIFHIMVGWVALRVFTYAVVYMGTAFCHSFFCSALCESRVTWRLPYFMCHTLFTDMCIFYCAVSYFFSFCPGSSF</sequence>
<feature type="transmembrane region" description="Helical" evidence="1">
    <location>
        <begin position="45"/>
        <end position="65"/>
    </location>
</feature>